<gene>
    <name evidence="2" type="ORF">MOP44_21005</name>
</gene>
<evidence type="ECO:0000256" key="1">
    <source>
        <dbReference type="SAM" id="Phobius"/>
    </source>
</evidence>
<keyword evidence="1" id="KW-1133">Transmembrane helix</keyword>
<feature type="transmembrane region" description="Helical" evidence="1">
    <location>
        <begin position="342"/>
        <end position="363"/>
    </location>
</feature>
<dbReference type="Proteomes" id="UP001059380">
    <property type="component" value="Chromosome"/>
</dbReference>
<feature type="transmembrane region" description="Helical" evidence="1">
    <location>
        <begin position="12"/>
        <end position="30"/>
    </location>
</feature>
<protein>
    <submittedName>
        <fullName evidence="2">Uncharacterized protein</fullName>
    </submittedName>
</protein>
<feature type="transmembrane region" description="Helical" evidence="1">
    <location>
        <begin position="86"/>
        <end position="108"/>
    </location>
</feature>
<organism evidence="2 3">
    <name type="scientific">Occallatibacter riparius</name>
    <dbReference type="NCBI Taxonomy" id="1002689"/>
    <lineage>
        <taxon>Bacteria</taxon>
        <taxon>Pseudomonadati</taxon>
        <taxon>Acidobacteriota</taxon>
        <taxon>Terriglobia</taxon>
        <taxon>Terriglobales</taxon>
        <taxon>Acidobacteriaceae</taxon>
        <taxon>Occallatibacter</taxon>
    </lineage>
</organism>
<keyword evidence="1" id="KW-0812">Transmembrane</keyword>
<feature type="transmembrane region" description="Helical" evidence="1">
    <location>
        <begin position="275"/>
        <end position="300"/>
    </location>
</feature>
<evidence type="ECO:0000313" key="2">
    <source>
        <dbReference type="EMBL" id="UWZ83038.1"/>
    </source>
</evidence>
<keyword evidence="1" id="KW-0472">Membrane</keyword>
<feature type="transmembrane region" description="Helical" evidence="1">
    <location>
        <begin position="115"/>
        <end position="136"/>
    </location>
</feature>
<feature type="transmembrane region" description="Helical" evidence="1">
    <location>
        <begin position="245"/>
        <end position="263"/>
    </location>
</feature>
<dbReference type="AlphaFoldDB" id="A0A9J7BQ23"/>
<feature type="transmembrane region" description="Helical" evidence="1">
    <location>
        <begin position="312"/>
        <end position="330"/>
    </location>
</feature>
<dbReference type="EMBL" id="CP093313">
    <property type="protein sequence ID" value="UWZ83038.1"/>
    <property type="molecule type" value="Genomic_DNA"/>
</dbReference>
<reference evidence="2" key="1">
    <citation type="submission" date="2021-04" db="EMBL/GenBank/DDBJ databases">
        <title>Phylogenetic analysis of Acidobacteriaceae.</title>
        <authorList>
            <person name="Qiu L."/>
            <person name="Zhang Q."/>
        </authorList>
    </citation>
    <scope>NUCLEOTIDE SEQUENCE</scope>
    <source>
        <strain evidence="2">DSM 25168</strain>
    </source>
</reference>
<keyword evidence="3" id="KW-1185">Reference proteome</keyword>
<accession>A0A9J7BQ23</accession>
<feature type="transmembrane region" description="Helical" evidence="1">
    <location>
        <begin position="163"/>
        <end position="193"/>
    </location>
</feature>
<evidence type="ECO:0000313" key="3">
    <source>
        <dbReference type="Proteomes" id="UP001059380"/>
    </source>
</evidence>
<name>A0A9J7BQ23_9BACT</name>
<sequence length="515" mass="56820">MPFSERKPFPILRLAGLTLAALAIHGYYFGVEDAEIYVPAAKKLANPALYPFSPEFFLDHEHLSIFGSVVAATSHFTHLPIDWSIFLWYVVCLFGMIASCWLIASGCFTSSRARWSAVGIVTAVLAMPAANTALLLNDPYLTARSFSTPLTLIALGGLLQRRYALAGVTALITGLFHPQMVAYLMVLAVVILVTEQSKARAKHPVPALASAIAVLPTGFDFKPATGAYREVLYSRDYYFLYNWQWYHWLGMLAPLAILAWFWRGRLRGTTDSFSLLSFVMIPFGILSIVAAIVISSSPIFDNFIRLQPLRTFHLITIVFVILLAGVFGEFAGIRRDGRSRTWAIPALAGSLAIGMFFVGRATYPHSQQIELPAATSPNAWVNTLLWIRQNTPEDAVFAVDSHYLRDDLTDSHGFRAVSERSALADYYKDSGAASLFPTLADEWKQMSTATTGLNHFTQADFQRLNTEYPAVTWTVVHGPALTGLNCPYQQQGYAVCRIPSATSPSTTLSATTLSF</sequence>
<proteinExistence type="predicted"/>
<dbReference type="KEGG" id="orp:MOP44_21005"/>
<dbReference type="RefSeq" id="WP_260792371.1">
    <property type="nucleotide sequence ID" value="NZ_CP093313.1"/>
</dbReference>